<evidence type="ECO:0000256" key="1">
    <source>
        <dbReference type="SAM" id="Coils"/>
    </source>
</evidence>
<protein>
    <submittedName>
        <fullName evidence="3">(diamondback moth) hypothetical protein</fullName>
    </submittedName>
</protein>
<feature type="region of interest" description="Disordered" evidence="2">
    <location>
        <begin position="1140"/>
        <end position="1166"/>
    </location>
</feature>
<feature type="region of interest" description="Disordered" evidence="2">
    <location>
        <begin position="378"/>
        <end position="474"/>
    </location>
</feature>
<evidence type="ECO:0000313" key="4">
    <source>
        <dbReference type="Proteomes" id="UP000653454"/>
    </source>
</evidence>
<feature type="region of interest" description="Disordered" evidence="2">
    <location>
        <begin position="1"/>
        <end position="96"/>
    </location>
</feature>
<reference evidence="3" key="1">
    <citation type="submission" date="2020-11" db="EMBL/GenBank/DDBJ databases">
        <authorList>
            <person name="Whiteford S."/>
        </authorList>
    </citation>
    <scope>NUCLEOTIDE SEQUENCE</scope>
</reference>
<keyword evidence="4" id="KW-1185">Reference proteome</keyword>
<feature type="compositionally biased region" description="Pro residues" evidence="2">
    <location>
        <begin position="238"/>
        <end position="259"/>
    </location>
</feature>
<feature type="compositionally biased region" description="Basic and acidic residues" evidence="2">
    <location>
        <begin position="1438"/>
        <end position="1464"/>
    </location>
</feature>
<feature type="compositionally biased region" description="Low complexity" evidence="2">
    <location>
        <begin position="831"/>
        <end position="846"/>
    </location>
</feature>
<feature type="region of interest" description="Disordered" evidence="2">
    <location>
        <begin position="1413"/>
        <end position="1464"/>
    </location>
</feature>
<proteinExistence type="predicted"/>
<feature type="compositionally biased region" description="Low complexity" evidence="2">
    <location>
        <begin position="1273"/>
        <end position="1288"/>
    </location>
</feature>
<feature type="region of interest" description="Disordered" evidence="2">
    <location>
        <begin position="1323"/>
        <end position="1349"/>
    </location>
</feature>
<dbReference type="EMBL" id="CAJHNJ030000023">
    <property type="protein sequence ID" value="CAG9119901.1"/>
    <property type="molecule type" value="Genomic_DNA"/>
</dbReference>
<feature type="compositionally biased region" description="Low complexity" evidence="2">
    <location>
        <begin position="889"/>
        <end position="904"/>
    </location>
</feature>
<feature type="compositionally biased region" description="Basic and acidic residues" evidence="2">
    <location>
        <begin position="1155"/>
        <end position="1166"/>
    </location>
</feature>
<dbReference type="Proteomes" id="UP000653454">
    <property type="component" value="Unassembled WGS sequence"/>
</dbReference>
<feature type="compositionally biased region" description="Polar residues" evidence="2">
    <location>
        <begin position="1"/>
        <end position="28"/>
    </location>
</feature>
<feature type="region of interest" description="Disordered" evidence="2">
    <location>
        <begin position="827"/>
        <end position="846"/>
    </location>
</feature>
<accession>A0A8S4EUY0</accession>
<feature type="compositionally biased region" description="Low complexity" evidence="2">
    <location>
        <begin position="83"/>
        <end position="94"/>
    </location>
</feature>
<feature type="compositionally biased region" description="Polar residues" evidence="2">
    <location>
        <begin position="409"/>
        <end position="423"/>
    </location>
</feature>
<feature type="region of interest" description="Disordered" evidence="2">
    <location>
        <begin position="1269"/>
        <end position="1288"/>
    </location>
</feature>
<feature type="region of interest" description="Disordered" evidence="2">
    <location>
        <begin position="231"/>
        <end position="266"/>
    </location>
</feature>
<sequence length="1464" mass="159175">MEVDTFQQQNQGPVYTPELPSQGQQVVFQQNPPPGAYGPPQPVSFPSVSYEGPPPPPHPIKPSYQPKPNYGPPKFYGPPKQMYGPPKKLYGPPKQNLPKINYGVPFNKAKLSFPKPIYGVPKQQYGPPKPIYGPPKQNYGAPQSGFPELSALSLPSNSLGAFATVSTSFGQNVHFGQQQSLPAPIYGTPFTSLPNDLKPNFPIPADTYGPPGHALGPIGPTEQLFLQEDNHLAGHYGPPQPDPNPQPPHPGIPAPPTPPHVIYDGWKPIPGVSVPFEQQQSYNQVSHSQVSQGDGNFASNGDQYGPPPPPPIEIHVNLDEQPLPNAGQSHQFSNNNAQITTGYSSVHQDALADIDLNSIVGGDSNHIDQSKTIFEAHYTEPAGGSGPELSLQALPSPTPSDSYGAPPQESFTSSGPYPSSIRQQGAKGLTPPSGFYGVPPGSQYGAPPRPPPANLPIPYGTITGGGHSGGHTPKHPIKFRESVPEGLIQQIAHTTSHKDHHNIDHLRQGPAYLPPPIRDIKDANQQIGNHGVSFSIEPTSLFSLPHSNSPINFQNVQQPSTSYGSPVDSYSAPLLTVSDHATSGSSNNEITATVDGTILANLSNLEAAAILKHCPYHEAILRAARAGEKIPSDLASSYVASLSSLGSTFSKSQQTLISPQNGFNTPAAGSESVNYNSQDLQTASHTLVQTILPPNEIRNEKFDKTSVQKSKSLKTDSGKQHAYKENELNSISEQIFKTSEKIKSLNEETKQLQQNIISTSQNLNQVNGQIVTTNQKEIPVKGNYGTYSLQIQSADGDQGKGGPPSIPHEQLLSEGLLQSILQAIEQPGNKQRQSQPQPQPQQQQFKIQNQNVHFQTSGLLDLAGIDAGGLVLPAGYEPIDHTKEKKPQQKQQQQTEQKYQTDQEIQSTHKNIQQILNSEIVHRGDIPECDQKHDNSIRHTIVVPAPSNSIDKPAPVQEEVDENDVAIFFNENKDKSNENSEPVTEISVATSISEEDNRSDDFGNRKAEFDSYSAPLLTVSDHATSGSSNNEITATVDGTILANLSNLEAAAILKHCPYHEAILRAARAGEKIPSDLASSYVASLSSLGSTFSKSQQTLISPQNGFNTPAAGSESVNYNSQDLQTASHTLVQTILPPNEIRNEKFDKTSVQKSKSLKTDSGKQHAYKENELNSISEQIFKTSEKIKSLNEETKQLQQNIISTSQNLNQVNGQIVTTNQKEIPVKGNYGTYSLQIQSADGDQGKGGPPSIPHEQLLSEGLLQSILQAIEQPGNKQRQSQPQPQPQQQQFKIQNQNVHFQTSGLLDLAGIDAGGLVLPAGYEPIDHTKEKKPQQQQQQQQTEQKYQTDQEIQSTHKNIQQILNSEIVHRGDIPECDQKHDNSIRHTIVVPAPSNSIDKPAPVQEEVDENDVAIFFNENKDKSNENSEPVTEISVATSISEEDNRSDDFGNRKAEFGDKIDKKEKKQA</sequence>
<feature type="region of interest" description="Disordered" evidence="2">
    <location>
        <begin position="881"/>
        <end position="906"/>
    </location>
</feature>
<feature type="compositionally biased region" description="Basic and acidic residues" evidence="2">
    <location>
        <begin position="713"/>
        <end position="726"/>
    </location>
</feature>
<feature type="compositionally biased region" description="Low complexity" evidence="2">
    <location>
        <begin position="1330"/>
        <end position="1347"/>
    </location>
</feature>
<feature type="region of interest" description="Disordered" evidence="2">
    <location>
        <begin position="124"/>
        <end position="144"/>
    </location>
</feature>
<comment type="caution">
    <text evidence="3">The sequence shown here is derived from an EMBL/GenBank/DDBJ whole genome shotgun (WGS) entry which is preliminary data.</text>
</comment>
<feature type="coiled-coil region" evidence="1">
    <location>
        <begin position="728"/>
        <end position="762"/>
    </location>
</feature>
<feature type="compositionally biased region" description="Pro residues" evidence="2">
    <location>
        <begin position="31"/>
        <end position="43"/>
    </location>
</feature>
<evidence type="ECO:0000313" key="3">
    <source>
        <dbReference type="EMBL" id="CAG9119901.1"/>
    </source>
</evidence>
<keyword evidence="1" id="KW-0175">Coiled coil</keyword>
<feature type="region of interest" description="Disordered" evidence="2">
    <location>
        <begin position="698"/>
        <end position="726"/>
    </location>
</feature>
<feature type="coiled-coil region" evidence="1">
    <location>
        <begin position="1170"/>
        <end position="1204"/>
    </location>
</feature>
<gene>
    <name evidence="3" type="ORF">PLXY2_LOCUS6995</name>
</gene>
<evidence type="ECO:0000256" key="2">
    <source>
        <dbReference type="SAM" id="MobiDB-lite"/>
    </source>
</evidence>
<name>A0A8S4EUY0_PLUXY</name>
<feature type="region of interest" description="Disordered" evidence="2">
    <location>
        <begin position="279"/>
        <end position="313"/>
    </location>
</feature>
<organism evidence="3 4">
    <name type="scientific">Plutella xylostella</name>
    <name type="common">Diamondback moth</name>
    <name type="synonym">Plutella maculipennis</name>
    <dbReference type="NCBI Taxonomy" id="51655"/>
    <lineage>
        <taxon>Eukaryota</taxon>
        <taxon>Metazoa</taxon>
        <taxon>Ecdysozoa</taxon>
        <taxon>Arthropoda</taxon>
        <taxon>Hexapoda</taxon>
        <taxon>Insecta</taxon>
        <taxon>Pterygota</taxon>
        <taxon>Neoptera</taxon>
        <taxon>Endopterygota</taxon>
        <taxon>Lepidoptera</taxon>
        <taxon>Glossata</taxon>
        <taxon>Ditrysia</taxon>
        <taxon>Yponomeutoidea</taxon>
        <taxon>Plutellidae</taxon>
        <taxon>Plutella</taxon>
    </lineage>
</organism>
<feature type="compositionally biased region" description="Polar residues" evidence="2">
    <location>
        <begin position="279"/>
        <end position="302"/>
    </location>
</feature>